<sequence length="38" mass="4672">MVKTASKKLRKNDEKEHKFQFSETHFLKKIILIQKNRK</sequence>
<proteinExistence type="predicted"/>
<dbReference type="EMBL" id="CDOI01000137">
    <property type="protein sequence ID" value="CEN45683.1"/>
    <property type="molecule type" value="Genomic_DNA"/>
</dbReference>
<dbReference type="AlphaFoldDB" id="A0A0B7I737"/>
<keyword evidence="2" id="KW-1185">Reference proteome</keyword>
<accession>A0A0B7I737</accession>
<reference evidence="1 2" key="1">
    <citation type="submission" date="2015-01" db="EMBL/GenBank/DDBJ databases">
        <authorList>
            <person name="Xiang T."/>
            <person name="Song Y."/>
            <person name="Huang L."/>
            <person name="Wang B."/>
            <person name="Wu P."/>
        </authorList>
    </citation>
    <scope>NUCLEOTIDE SEQUENCE [LARGE SCALE GENOMIC DNA]</scope>
    <source>
        <strain evidence="1 2">CcD38</strain>
    </source>
</reference>
<evidence type="ECO:0000313" key="1">
    <source>
        <dbReference type="EMBL" id="CEN45683.1"/>
    </source>
</evidence>
<dbReference type="Proteomes" id="UP000045051">
    <property type="component" value="Unassembled WGS sequence"/>
</dbReference>
<protein>
    <submittedName>
        <fullName evidence="1">Uncharacterized protein</fullName>
    </submittedName>
</protein>
<organism evidence="1 2">
    <name type="scientific">Capnocytophaga canis</name>
    <dbReference type="NCBI Taxonomy" id="1848903"/>
    <lineage>
        <taxon>Bacteria</taxon>
        <taxon>Pseudomonadati</taxon>
        <taxon>Bacteroidota</taxon>
        <taxon>Flavobacteriia</taxon>
        <taxon>Flavobacteriales</taxon>
        <taxon>Flavobacteriaceae</taxon>
        <taxon>Capnocytophaga</taxon>
    </lineage>
</organism>
<gene>
    <name evidence="1" type="ORF">CCAND38_270004</name>
</gene>
<name>A0A0B7I737_9FLAO</name>
<evidence type="ECO:0000313" key="2">
    <source>
        <dbReference type="Proteomes" id="UP000045051"/>
    </source>
</evidence>